<comment type="similarity">
    <text evidence="1">Belongs to the peptidase C40 family.</text>
</comment>
<proteinExistence type="inferred from homology"/>
<comment type="caution">
    <text evidence="7">The sequence shown here is derived from an EMBL/GenBank/DDBJ whole genome shotgun (WGS) entry which is preliminary data.</text>
</comment>
<dbReference type="InterPro" id="IPR000064">
    <property type="entry name" value="NLP_P60_dom"/>
</dbReference>
<evidence type="ECO:0000313" key="7">
    <source>
        <dbReference type="EMBL" id="OAA90596.1"/>
    </source>
</evidence>
<dbReference type="GO" id="GO:0008234">
    <property type="term" value="F:cysteine-type peptidase activity"/>
    <property type="evidence" value="ECO:0007669"/>
    <property type="project" value="UniProtKB-KW"/>
</dbReference>
<evidence type="ECO:0000259" key="6">
    <source>
        <dbReference type="PROSITE" id="PS51935"/>
    </source>
</evidence>
<name>A0A162L9K6_9CLOT</name>
<keyword evidence="4" id="KW-0788">Thiol protease</keyword>
<dbReference type="Proteomes" id="UP000077407">
    <property type="component" value="Unassembled WGS sequence"/>
</dbReference>
<dbReference type="EMBL" id="LITT01000011">
    <property type="protein sequence ID" value="OAA90596.1"/>
    <property type="molecule type" value="Genomic_DNA"/>
</dbReference>
<gene>
    <name evidence="7" type="primary">ykfC</name>
    <name evidence="7" type="ORF">WY13_01500</name>
</gene>
<accession>A0A162L9K6</accession>
<dbReference type="Pfam" id="PF00877">
    <property type="entry name" value="NLPC_P60"/>
    <property type="match status" value="1"/>
</dbReference>
<dbReference type="AlphaFoldDB" id="A0A162L9K6"/>
<sequence>MALKSENENKLNELNKNKNDQKKLIEQTKQQQRQYALAEQNAVSTAVNQVANIRSEAPKITLSRGGASISNDNVVAYASNFLGTPYLWGGTTPSGFDCSGFTQYVYRHFGISVGRTTYDQINDGVGVSRDQLQPGDLVFFGKDGNPTHMGMYVGNGAMIHAPHTGDVIKISPISRSDYITVRRVK</sequence>
<evidence type="ECO:0000256" key="3">
    <source>
        <dbReference type="ARBA" id="ARBA00022801"/>
    </source>
</evidence>
<dbReference type="InterPro" id="IPR051202">
    <property type="entry name" value="Peptidase_C40"/>
</dbReference>
<dbReference type="OrthoDB" id="9808890at2"/>
<dbReference type="Gene3D" id="3.90.1720.10">
    <property type="entry name" value="endopeptidase domain like (from Nostoc punctiforme)"/>
    <property type="match status" value="1"/>
</dbReference>
<dbReference type="PATRIC" id="fig|1538.10.peg.411"/>
<keyword evidence="2" id="KW-0645">Protease</keyword>
<dbReference type="EC" id="3.4.-.-" evidence="7"/>
<dbReference type="InterPro" id="IPR038765">
    <property type="entry name" value="Papain-like_cys_pep_sf"/>
</dbReference>
<organism evidence="7 8">
    <name type="scientific">Clostridium ljungdahlii</name>
    <dbReference type="NCBI Taxonomy" id="1538"/>
    <lineage>
        <taxon>Bacteria</taxon>
        <taxon>Bacillati</taxon>
        <taxon>Bacillota</taxon>
        <taxon>Clostridia</taxon>
        <taxon>Eubacteriales</taxon>
        <taxon>Clostridiaceae</taxon>
        <taxon>Clostridium</taxon>
    </lineage>
</organism>
<reference evidence="7 8" key="1">
    <citation type="journal article" date="2015" name="Biotechnol. Bioeng.">
        <title>Genome sequence and phenotypic characterization of Caulobacter segnis.</title>
        <authorList>
            <person name="Patel S."/>
            <person name="Fletcher B."/>
            <person name="Scott D.C."/>
            <person name="Ely B."/>
        </authorList>
    </citation>
    <scope>NUCLEOTIDE SEQUENCE [LARGE SCALE GENOMIC DNA]</scope>
    <source>
        <strain evidence="7 8">ERI-2</strain>
    </source>
</reference>
<evidence type="ECO:0000256" key="2">
    <source>
        <dbReference type="ARBA" id="ARBA00022670"/>
    </source>
</evidence>
<evidence type="ECO:0000256" key="1">
    <source>
        <dbReference type="ARBA" id="ARBA00007074"/>
    </source>
</evidence>
<dbReference type="GO" id="GO:0006508">
    <property type="term" value="P:proteolysis"/>
    <property type="evidence" value="ECO:0007669"/>
    <property type="project" value="UniProtKB-KW"/>
</dbReference>
<evidence type="ECO:0000256" key="4">
    <source>
        <dbReference type="ARBA" id="ARBA00022807"/>
    </source>
</evidence>
<feature type="region of interest" description="Disordered" evidence="5">
    <location>
        <begin position="1"/>
        <end position="21"/>
    </location>
</feature>
<protein>
    <submittedName>
        <fullName evidence="7">Gamma-D-glutamyl-L-lysine endopeptidase</fullName>
        <ecNumber evidence="7">3.4.-.-</ecNumber>
    </submittedName>
</protein>
<feature type="domain" description="NlpC/P60" evidence="6">
    <location>
        <begin position="68"/>
        <end position="185"/>
    </location>
</feature>
<dbReference type="PANTHER" id="PTHR47053">
    <property type="entry name" value="MUREIN DD-ENDOPEPTIDASE MEPH-RELATED"/>
    <property type="match status" value="1"/>
</dbReference>
<dbReference type="PROSITE" id="PS51935">
    <property type="entry name" value="NLPC_P60"/>
    <property type="match status" value="1"/>
</dbReference>
<evidence type="ECO:0000313" key="8">
    <source>
        <dbReference type="Proteomes" id="UP000077407"/>
    </source>
</evidence>
<dbReference type="PANTHER" id="PTHR47053:SF3">
    <property type="entry name" value="GAMMA-D-GLUTAMYL-L-LYSINE DIPEPTIDYL-PEPTIDASE"/>
    <property type="match status" value="1"/>
</dbReference>
<evidence type="ECO:0000256" key="5">
    <source>
        <dbReference type="SAM" id="MobiDB-lite"/>
    </source>
</evidence>
<dbReference type="SUPFAM" id="SSF54001">
    <property type="entry name" value="Cysteine proteinases"/>
    <property type="match status" value="1"/>
</dbReference>
<keyword evidence="3 7" id="KW-0378">Hydrolase</keyword>